<dbReference type="HOGENOM" id="CLU_670354_0_0_5"/>
<accession>Q20WR8</accession>
<dbReference type="STRING" id="316056.RPC_4896"/>
<dbReference type="InterPro" id="IPR027417">
    <property type="entry name" value="P-loop_NTPase"/>
</dbReference>
<evidence type="ECO:0000259" key="1">
    <source>
        <dbReference type="Pfam" id="PF13191"/>
    </source>
</evidence>
<organism evidence="2">
    <name type="scientific">Rhodopseudomonas palustris (strain BisB18)</name>
    <dbReference type="NCBI Taxonomy" id="316056"/>
    <lineage>
        <taxon>Bacteria</taxon>
        <taxon>Pseudomonadati</taxon>
        <taxon>Pseudomonadota</taxon>
        <taxon>Alphaproteobacteria</taxon>
        <taxon>Hyphomicrobiales</taxon>
        <taxon>Nitrobacteraceae</taxon>
        <taxon>Rhodopseudomonas</taxon>
    </lineage>
</organism>
<name>Q20WR8_RHOPB</name>
<reference evidence="2" key="1">
    <citation type="submission" date="2006-03" db="EMBL/GenBank/DDBJ databases">
        <title>Complete sequence of Rhodopseudomonas palustris BisB18.</title>
        <authorList>
            <consortium name="US DOE Joint Genome Institute"/>
            <person name="Copeland A."/>
            <person name="Lucas S."/>
            <person name="Lapidus A."/>
            <person name="Barry K."/>
            <person name="Detter J.C."/>
            <person name="Glavina del Rio T."/>
            <person name="Hammon N."/>
            <person name="Israni S."/>
            <person name="Dalin E."/>
            <person name="Tice H."/>
            <person name="Pitluck S."/>
            <person name="Chain P."/>
            <person name="Malfatti S."/>
            <person name="Shin M."/>
            <person name="Vergez L."/>
            <person name="Schmutz J."/>
            <person name="Larimer F."/>
            <person name="Land M."/>
            <person name="Hauser L."/>
            <person name="Pelletier D.A."/>
            <person name="Kyrpides N."/>
            <person name="Anderson I."/>
            <person name="Oda Y."/>
            <person name="Harwood C.S."/>
            <person name="Richardson P."/>
        </authorList>
    </citation>
    <scope>NUCLEOTIDE SEQUENCE [LARGE SCALE GENOMIC DNA]</scope>
    <source>
        <strain evidence="2">BisB18</strain>
    </source>
</reference>
<dbReference type="AlphaFoldDB" id="Q20WR8"/>
<dbReference type="KEGG" id="rpc:RPC_4896"/>
<dbReference type="eggNOG" id="COG1672">
    <property type="taxonomic scope" value="Bacteria"/>
</dbReference>
<dbReference type="PANTHER" id="PTHR34301">
    <property type="entry name" value="DNA-BINDING PROTEIN-RELATED"/>
    <property type="match status" value="1"/>
</dbReference>
<protein>
    <recommendedName>
        <fullName evidence="1">Orc1-like AAA ATPase domain-containing protein</fullName>
    </recommendedName>
</protein>
<dbReference type="OrthoDB" id="7209686at2"/>
<gene>
    <name evidence="2" type="ordered locus">RPC_4896</name>
</gene>
<sequence>MARLLGFYPYRAPFEASGKWKQMAKFNPFRPGSVISPGMFVGRFEEIQVAEHALLQTRNGNPQHFVIEGERGIGKSSLCLWLDYLAKGDFPYDKINRLSFVVVSVELHEGMNYDDIVDVLLSELKRQIANRQQLLESCKKAWEFLSRFQVGGVKYDRPAQPVTDHRRLDELTDVLVNLIEESGGSIEGVAVLIDEADRPASAANLGQLCKLLTERLARRRCERVCIGLFGLPGLLGKLKDSHESSLRIFNILTLEPLEPPERIAVIEKGLEEAARKNQFETTISEEAKAMIANLSEGYPHFLQEFAHCAFAIDDDNNISVDDVLDGTFKEHGALNQLGKKYFADLYIDQIGSEDYRRVLIAMAESLDGWVSRQAILERSKVKEKIVDNALHALRERKIIFLNPRVRGEYRLPTKSFAVWIRAREEQKAVEARAAIQAAPSS</sequence>
<dbReference type="EMBL" id="CP000301">
    <property type="protein sequence ID" value="ABD90418.1"/>
    <property type="molecule type" value="Genomic_DNA"/>
</dbReference>
<dbReference type="PANTHER" id="PTHR34301:SF8">
    <property type="entry name" value="ATPASE DOMAIN-CONTAINING PROTEIN"/>
    <property type="match status" value="1"/>
</dbReference>
<dbReference type="Pfam" id="PF13191">
    <property type="entry name" value="AAA_16"/>
    <property type="match status" value="1"/>
</dbReference>
<proteinExistence type="predicted"/>
<dbReference type="InterPro" id="IPR041664">
    <property type="entry name" value="AAA_16"/>
</dbReference>
<dbReference type="SUPFAM" id="SSF52540">
    <property type="entry name" value="P-loop containing nucleoside triphosphate hydrolases"/>
    <property type="match status" value="1"/>
</dbReference>
<dbReference type="Gene3D" id="3.40.50.300">
    <property type="entry name" value="P-loop containing nucleotide triphosphate hydrolases"/>
    <property type="match status" value="1"/>
</dbReference>
<feature type="domain" description="Orc1-like AAA ATPase" evidence="1">
    <location>
        <begin position="40"/>
        <end position="214"/>
    </location>
</feature>
<evidence type="ECO:0000313" key="2">
    <source>
        <dbReference type="EMBL" id="ABD90418.1"/>
    </source>
</evidence>